<dbReference type="AlphaFoldDB" id="A0AAP2G4W6"/>
<dbReference type="RefSeq" id="WP_213944786.1">
    <property type="nucleotide sequence ID" value="NZ_JAHCMY010000003.1"/>
</dbReference>
<evidence type="ECO:0000313" key="2">
    <source>
        <dbReference type="Proteomes" id="UP001319104"/>
    </source>
</evidence>
<dbReference type="Proteomes" id="UP001319104">
    <property type="component" value="Unassembled WGS sequence"/>
</dbReference>
<name>A0AAP2G4W6_9BACT</name>
<sequence length="901" mass="103657">MSQISTAQQFGNFENILEYHFSEKEINLNENDLGLNRLIISNPSPQAVNIKVQLLDNDKIRMISDLERTINIGPGQQIILPIRFSYRYHQESDFRADPVSFQILMQDTQELLEPFDFVIKTQESRNWRANLANNQVLVQYEDMVEFELNVQNRGNRREEFTLRSTSQKGQKLIDERLFFALEAKRDTLIRLSFPVAETSLADLELDQIRFSLRDGFEGKKEMTGNIQLVGSEIRQQQNAYYDIPLTMEVQGFRSSLGRPMMFLNLAGSIELHNDQALGINMRTDGMGHLGGPNSLYQAHYRKGDFTYTAGTIIKFTDFLINGYGAGMSYHKSDKEFHDLTVSQSRMDPLYQVDYSGGFKYAQDVAGTVHHFANYDYQSGSYNYLFTKSLQYQINRAWTVGVSGGYSNEFDNFQGRLTEGHLWGYEVAYQKNGFSAISQINNYSDTFIGINRGFSYQRHQVRKSWKNYELSAFHNQTARRPMIFTPDSIYVVDAMQLKETGVRNSFVYKKARMSGTFSYMEQRFAMQAGPMAQYLRTAWTYNYGGNLPVRFSLNSALSYVTLEGLEDVYSRIAMTNNFNLSYRSFGIRGRVDRGPNFYNEVVRDFEDNILPQRIQAGPYVDFTKTLKNGAQFSNNTQAEYFKDNVFFDREMLFVRNSFRFNLPKAGFYGGLSVSLNMLSRNNSFVNFNLGKKLSVPTVGIRKYHDLKLKFFKDENRNGVWDAGEEVIANEYVMVNGRMAMTDAEGVITYKNVEDGKYTLEMRNMRNLVGWVPARGVEQHFTTYRGGAYGVPFIKSKFIKGSVRGIHDDNQTDRFNPQGMKVNVVNEKGEQYETIVNSKGEFLLNVPSGRYIVTLSSAGLSADKYQIENSSQSVDLLDNGRCEVHFTIRQKARDMNIRRISRR</sequence>
<organism evidence="1 2">
    <name type="scientific">Litoribacter ruber</name>
    <dbReference type="NCBI Taxonomy" id="702568"/>
    <lineage>
        <taxon>Bacteria</taxon>
        <taxon>Pseudomonadati</taxon>
        <taxon>Bacteroidota</taxon>
        <taxon>Cytophagia</taxon>
        <taxon>Cytophagales</taxon>
        <taxon>Cyclobacteriaceae</taxon>
        <taxon>Litoribacter</taxon>
    </lineage>
</organism>
<evidence type="ECO:0008006" key="3">
    <source>
        <dbReference type="Google" id="ProtNLM"/>
    </source>
</evidence>
<reference evidence="1 2" key="1">
    <citation type="submission" date="2021-05" db="EMBL/GenBank/DDBJ databases">
        <authorList>
            <person name="Zhang Z.D."/>
            <person name="Osman G."/>
        </authorList>
    </citation>
    <scope>NUCLEOTIDE SEQUENCE [LARGE SCALE GENOMIC DNA]</scope>
    <source>
        <strain evidence="1 2">KCTC 32217</strain>
    </source>
</reference>
<gene>
    <name evidence="1" type="ORF">KI659_07785</name>
</gene>
<accession>A0AAP2G4W6</accession>
<dbReference type="EMBL" id="JAHCMY010000003">
    <property type="protein sequence ID" value="MBS9523913.1"/>
    <property type="molecule type" value="Genomic_DNA"/>
</dbReference>
<keyword evidence="2" id="KW-1185">Reference proteome</keyword>
<protein>
    <recommendedName>
        <fullName evidence="3">SD-repeat containing protein B domain-containing protein</fullName>
    </recommendedName>
</protein>
<dbReference type="SUPFAM" id="SSF117074">
    <property type="entry name" value="Hypothetical protein PA1324"/>
    <property type="match status" value="1"/>
</dbReference>
<comment type="caution">
    <text evidence="1">The sequence shown here is derived from an EMBL/GenBank/DDBJ whole genome shotgun (WGS) entry which is preliminary data.</text>
</comment>
<evidence type="ECO:0000313" key="1">
    <source>
        <dbReference type="EMBL" id="MBS9523913.1"/>
    </source>
</evidence>
<proteinExistence type="predicted"/>